<name>A0A084W4D9_ANOSI</name>
<evidence type="ECO:0000256" key="1">
    <source>
        <dbReference type="SAM" id="MobiDB-lite"/>
    </source>
</evidence>
<evidence type="ECO:0000313" key="4">
    <source>
        <dbReference type="Proteomes" id="UP000030765"/>
    </source>
</evidence>
<dbReference type="EMBL" id="KE525298">
    <property type="protein sequence ID" value="KFB45083.1"/>
    <property type="molecule type" value="Genomic_DNA"/>
</dbReference>
<proteinExistence type="predicted"/>
<reference evidence="3" key="2">
    <citation type="submission" date="2020-05" db="UniProtKB">
        <authorList>
            <consortium name="EnsemblMetazoa"/>
        </authorList>
    </citation>
    <scope>IDENTIFICATION</scope>
</reference>
<accession>A0A084W4D9</accession>
<evidence type="ECO:0000313" key="3">
    <source>
        <dbReference type="EnsemblMetazoa" id="ASIC013001-PA"/>
    </source>
</evidence>
<evidence type="ECO:0000313" key="2">
    <source>
        <dbReference type="EMBL" id="KFB45083.1"/>
    </source>
</evidence>
<organism evidence="2">
    <name type="scientific">Anopheles sinensis</name>
    <name type="common">Mosquito</name>
    <dbReference type="NCBI Taxonomy" id="74873"/>
    <lineage>
        <taxon>Eukaryota</taxon>
        <taxon>Metazoa</taxon>
        <taxon>Ecdysozoa</taxon>
        <taxon>Arthropoda</taxon>
        <taxon>Hexapoda</taxon>
        <taxon>Insecta</taxon>
        <taxon>Pterygota</taxon>
        <taxon>Neoptera</taxon>
        <taxon>Endopterygota</taxon>
        <taxon>Diptera</taxon>
        <taxon>Nematocera</taxon>
        <taxon>Culicoidea</taxon>
        <taxon>Culicidae</taxon>
        <taxon>Anophelinae</taxon>
        <taxon>Anopheles</taxon>
    </lineage>
</organism>
<reference evidence="2 4" key="1">
    <citation type="journal article" date="2014" name="BMC Genomics">
        <title>Genome sequence of Anopheles sinensis provides insight into genetics basis of mosquito competence for malaria parasites.</title>
        <authorList>
            <person name="Zhou D."/>
            <person name="Zhang D."/>
            <person name="Ding G."/>
            <person name="Shi L."/>
            <person name="Hou Q."/>
            <person name="Ye Y."/>
            <person name="Xu Y."/>
            <person name="Zhou H."/>
            <person name="Xiong C."/>
            <person name="Li S."/>
            <person name="Yu J."/>
            <person name="Hong S."/>
            <person name="Yu X."/>
            <person name="Zou P."/>
            <person name="Chen C."/>
            <person name="Chang X."/>
            <person name="Wang W."/>
            <person name="Lv Y."/>
            <person name="Sun Y."/>
            <person name="Ma L."/>
            <person name="Shen B."/>
            <person name="Zhu C."/>
        </authorList>
    </citation>
    <scope>NUCLEOTIDE SEQUENCE [LARGE SCALE GENOMIC DNA]</scope>
</reference>
<dbReference type="VEuPathDB" id="VectorBase:ASIC013001"/>
<keyword evidence="4" id="KW-1185">Reference proteome</keyword>
<dbReference type="EMBL" id="ATLV01020327">
    <property type="status" value="NOT_ANNOTATED_CDS"/>
    <property type="molecule type" value="Genomic_DNA"/>
</dbReference>
<feature type="region of interest" description="Disordered" evidence="1">
    <location>
        <begin position="69"/>
        <end position="98"/>
    </location>
</feature>
<protein>
    <submittedName>
        <fullName evidence="2 3">ABC transporter permease</fullName>
    </submittedName>
</protein>
<gene>
    <name evidence="2" type="ORF">ZHAS_00013001</name>
</gene>
<dbReference type="AlphaFoldDB" id="A0A084W4D9"/>
<dbReference type="EnsemblMetazoa" id="ASIC013001-RA">
    <property type="protein sequence ID" value="ASIC013001-PA"/>
    <property type="gene ID" value="ASIC013001"/>
</dbReference>
<feature type="region of interest" description="Disordered" evidence="1">
    <location>
        <begin position="1"/>
        <end position="27"/>
    </location>
</feature>
<dbReference type="Proteomes" id="UP000030765">
    <property type="component" value="Unassembled WGS sequence"/>
</dbReference>
<sequence length="98" mass="10204">MANRIKPVLSHGPATTRGKAEEEATTSRRAIFGDPDVCSICVSGVVERAIAEPAVLPVPGIGCGQKKENCHPPPAERAHNRCQEGTPPRKAHGGSVSG</sequence>
<feature type="compositionally biased region" description="Basic and acidic residues" evidence="1">
    <location>
        <begin position="69"/>
        <end position="82"/>
    </location>
</feature>